<evidence type="ECO:0000256" key="4">
    <source>
        <dbReference type="PIRSR" id="PIRSR000303-1"/>
    </source>
</evidence>
<dbReference type="PIRSF" id="PIRSF000303">
    <property type="entry name" value="Glutathion_perox"/>
    <property type="match status" value="1"/>
</dbReference>
<keyword evidence="6" id="KW-0732">Signal</keyword>
<organism evidence="8 9">
    <name type="scientific">Roseovarius litoreus</name>
    <dbReference type="NCBI Taxonomy" id="1155722"/>
    <lineage>
        <taxon>Bacteria</taxon>
        <taxon>Pseudomonadati</taxon>
        <taxon>Pseudomonadota</taxon>
        <taxon>Alphaproteobacteria</taxon>
        <taxon>Rhodobacterales</taxon>
        <taxon>Roseobacteraceae</taxon>
        <taxon>Roseovarius</taxon>
    </lineage>
</organism>
<dbReference type="AlphaFoldDB" id="A0A1M6ZQD9"/>
<keyword evidence="3 5" id="KW-0560">Oxidoreductase</keyword>
<dbReference type="InterPro" id="IPR006311">
    <property type="entry name" value="TAT_signal"/>
</dbReference>
<evidence type="ECO:0000313" key="8">
    <source>
        <dbReference type="EMBL" id="SHL32555.1"/>
    </source>
</evidence>
<dbReference type="InterPro" id="IPR013766">
    <property type="entry name" value="Thioredoxin_domain"/>
</dbReference>
<proteinExistence type="inferred from homology"/>
<comment type="similarity">
    <text evidence="1 5">Belongs to the glutathione peroxidase family.</text>
</comment>
<dbReference type="Gene3D" id="3.40.30.10">
    <property type="entry name" value="Glutaredoxin"/>
    <property type="match status" value="1"/>
</dbReference>
<dbReference type="PANTHER" id="PTHR11592">
    <property type="entry name" value="GLUTATHIONE PEROXIDASE"/>
    <property type="match status" value="1"/>
</dbReference>
<dbReference type="PROSITE" id="PS51318">
    <property type="entry name" value="TAT"/>
    <property type="match status" value="1"/>
</dbReference>
<protein>
    <recommendedName>
        <fullName evidence="5">Glutathione peroxidase</fullName>
    </recommendedName>
</protein>
<sequence length="182" mass="19847">MSNMLRRTVLLGIGLGAGLLALPALAAQEDWRFESIDGGTLSLKQWQGQPVLVVNTASRCGFTPQYDGLQALYDRYRDRGLVVLAVPSQDFKQELSSNEEVAEFCEINFGLDLPMTTITHVRGPQAHPFYKWVASTSGFEPAWNFNKILLGPDGSVVETFGSVVKPDSAKITSRIEALLSGG</sequence>
<dbReference type="CDD" id="cd00340">
    <property type="entry name" value="GSH_Peroxidase"/>
    <property type="match status" value="1"/>
</dbReference>
<feature type="active site" evidence="4">
    <location>
        <position position="60"/>
    </location>
</feature>
<dbReference type="PROSITE" id="PS00460">
    <property type="entry name" value="GLUTATHIONE_PEROXID_1"/>
    <property type="match status" value="1"/>
</dbReference>
<dbReference type="GO" id="GO:0034599">
    <property type="term" value="P:cellular response to oxidative stress"/>
    <property type="evidence" value="ECO:0007669"/>
    <property type="project" value="TreeGrafter"/>
</dbReference>
<evidence type="ECO:0000313" key="9">
    <source>
        <dbReference type="Proteomes" id="UP000322545"/>
    </source>
</evidence>
<evidence type="ECO:0000256" key="1">
    <source>
        <dbReference type="ARBA" id="ARBA00006926"/>
    </source>
</evidence>
<gene>
    <name evidence="8" type="ORF">SAMN05443432_101144</name>
</gene>
<dbReference type="PRINTS" id="PR01011">
    <property type="entry name" value="GLUTPROXDASE"/>
</dbReference>
<accession>A0A1M6ZQD9</accession>
<dbReference type="InterPro" id="IPR029759">
    <property type="entry name" value="GPX_AS"/>
</dbReference>
<evidence type="ECO:0000256" key="3">
    <source>
        <dbReference type="ARBA" id="ARBA00023002"/>
    </source>
</evidence>
<evidence type="ECO:0000256" key="6">
    <source>
        <dbReference type="SAM" id="SignalP"/>
    </source>
</evidence>
<keyword evidence="2 5" id="KW-0575">Peroxidase</keyword>
<dbReference type="InterPro" id="IPR000889">
    <property type="entry name" value="Glutathione_peroxidase"/>
</dbReference>
<dbReference type="InterPro" id="IPR036249">
    <property type="entry name" value="Thioredoxin-like_sf"/>
</dbReference>
<dbReference type="EMBL" id="FRCB01000001">
    <property type="protein sequence ID" value="SHL32555.1"/>
    <property type="molecule type" value="Genomic_DNA"/>
</dbReference>
<evidence type="ECO:0000259" key="7">
    <source>
        <dbReference type="PROSITE" id="PS51352"/>
    </source>
</evidence>
<dbReference type="Proteomes" id="UP000322545">
    <property type="component" value="Unassembled WGS sequence"/>
</dbReference>
<feature type="domain" description="Thioredoxin" evidence="7">
    <location>
        <begin position="22"/>
        <end position="180"/>
    </location>
</feature>
<reference evidence="8 9" key="1">
    <citation type="submission" date="2016-11" db="EMBL/GenBank/DDBJ databases">
        <authorList>
            <person name="Varghese N."/>
            <person name="Submissions S."/>
        </authorList>
    </citation>
    <scope>NUCLEOTIDE SEQUENCE [LARGE SCALE GENOMIC DNA]</scope>
    <source>
        <strain evidence="8 9">DSM 28249</strain>
    </source>
</reference>
<name>A0A1M6ZQD9_9RHOB</name>
<dbReference type="PROSITE" id="PS51352">
    <property type="entry name" value="THIOREDOXIN_2"/>
    <property type="match status" value="1"/>
</dbReference>
<feature type="chain" id="PRO_5009923363" description="Glutathione peroxidase" evidence="6">
    <location>
        <begin position="27"/>
        <end position="182"/>
    </location>
</feature>
<keyword evidence="9" id="KW-1185">Reference proteome</keyword>
<dbReference type="SUPFAM" id="SSF52833">
    <property type="entry name" value="Thioredoxin-like"/>
    <property type="match status" value="1"/>
</dbReference>
<dbReference type="PROSITE" id="PS51355">
    <property type="entry name" value="GLUTATHIONE_PEROXID_3"/>
    <property type="match status" value="1"/>
</dbReference>
<dbReference type="RefSeq" id="WP_149777757.1">
    <property type="nucleotide sequence ID" value="NZ_FRCB01000001.1"/>
</dbReference>
<evidence type="ECO:0000256" key="5">
    <source>
        <dbReference type="RuleBase" id="RU000499"/>
    </source>
</evidence>
<dbReference type="GO" id="GO:0004601">
    <property type="term" value="F:peroxidase activity"/>
    <property type="evidence" value="ECO:0007669"/>
    <property type="project" value="UniProtKB-KW"/>
</dbReference>
<dbReference type="Pfam" id="PF00255">
    <property type="entry name" value="GSHPx"/>
    <property type="match status" value="1"/>
</dbReference>
<feature type="signal peptide" evidence="6">
    <location>
        <begin position="1"/>
        <end position="26"/>
    </location>
</feature>
<dbReference type="PANTHER" id="PTHR11592:SF44">
    <property type="entry name" value="GLUTATHIONE PEROXIDASE"/>
    <property type="match status" value="1"/>
</dbReference>
<evidence type="ECO:0000256" key="2">
    <source>
        <dbReference type="ARBA" id="ARBA00022559"/>
    </source>
</evidence>